<dbReference type="NCBIfam" id="TIGR00229">
    <property type="entry name" value="sensory_box"/>
    <property type="match status" value="3"/>
</dbReference>
<feature type="domain" description="PAC" evidence="7">
    <location>
        <begin position="98"/>
        <end position="149"/>
    </location>
</feature>
<dbReference type="Pfam" id="PF13426">
    <property type="entry name" value="PAS_9"/>
    <property type="match status" value="1"/>
</dbReference>
<dbReference type="PANTHER" id="PTHR43304:SF1">
    <property type="entry name" value="PAC DOMAIN-CONTAINING PROTEIN"/>
    <property type="match status" value="1"/>
</dbReference>
<dbReference type="SMART" id="SM00091">
    <property type="entry name" value="PAS"/>
    <property type="match status" value="4"/>
</dbReference>
<dbReference type="SMART" id="SM00086">
    <property type="entry name" value="PAC"/>
    <property type="match status" value="3"/>
</dbReference>
<evidence type="ECO:0000256" key="3">
    <source>
        <dbReference type="ARBA" id="ARBA00022553"/>
    </source>
</evidence>
<feature type="non-terminal residue" evidence="8">
    <location>
        <position position="859"/>
    </location>
</feature>
<dbReference type="EMBL" id="QMDW01000052">
    <property type="protein sequence ID" value="RJX47352.1"/>
    <property type="molecule type" value="Genomic_DNA"/>
</dbReference>
<dbReference type="PANTHER" id="PTHR43304">
    <property type="entry name" value="PHYTOCHROME-LIKE PROTEIN CPH1"/>
    <property type="match status" value="1"/>
</dbReference>
<evidence type="ECO:0000256" key="4">
    <source>
        <dbReference type="ARBA" id="ARBA00022679"/>
    </source>
</evidence>
<keyword evidence="3" id="KW-0597">Phosphoprotein</keyword>
<evidence type="ECO:0000259" key="7">
    <source>
        <dbReference type="PROSITE" id="PS50113"/>
    </source>
</evidence>
<dbReference type="PROSITE" id="PS50113">
    <property type="entry name" value="PAC"/>
    <property type="match status" value="1"/>
</dbReference>
<proteinExistence type="predicted"/>
<dbReference type="Gene3D" id="3.30.450.40">
    <property type="match status" value="2"/>
</dbReference>
<dbReference type="InterPro" id="IPR013655">
    <property type="entry name" value="PAS_fold_3"/>
</dbReference>
<keyword evidence="4" id="KW-0808">Transferase</keyword>
<dbReference type="InterPro" id="IPR003018">
    <property type="entry name" value="GAF"/>
</dbReference>
<feature type="non-terminal residue" evidence="8">
    <location>
        <position position="1"/>
    </location>
</feature>
<dbReference type="InterPro" id="IPR000700">
    <property type="entry name" value="PAS-assoc_C"/>
</dbReference>
<reference evidence="8 9" key="1">
    <citation type="submission" date="2018-06" db="EMBL/GenBank/DDBJ databases">
        <title>Halonotius sp. F13-13 a new haloarchaeeon isolated from a solar saltern from Isla Cristina, Huelva, Spain.</title>
        <authorList>
            <person name="Duran-Viseras A."/>
            <person name="Sanchez-Porro C."/>
            <person name="Ventosa A."/>
        </authorList>
    </citation>
    <scope>NUCLEOTIDE SEQUENCE [LARGE SCALE GENOMIC DNA]</scope>
    <source>
        <strain evidence="8 9">CECT 7525</strain>
    </source>
</reference>
<dbReference type="SMART" id="SM00065">
    <property type="entry name" value="GAF"/>
    <property type="match status" value="2"/>
</dbReference>
<dbReference type="InterPro" id="IPR013656">
    <property type="entry name" value="PAS_4"/>
</dbReference>
<gene>
    <name evidence="8" type="ORF">DP106_14905</name>
</gene>
<dbReference type="Pfam" id="PF08448">
    <property type="entry name" value="PAS_4"/>
    <property type="match status" value="1"/>
</dbReference>
<dbReference type="Proteomes" id="UP000281564">
    <property type="component" value="Unassembled WGS sequence"/>
</dbReference>
<feature type="domain" description="PAS" evidence="6">
    <location>
        <begin position="385"/>
        <end position="456"/>
    </location>
</feature>
<dbReference type="InterPro" id="IPR029016">
    <property type="entry name" value="GAF-like_dom_sf"/>
</dbReference>
<feature type="domain" description="PAS" evidence="6">
    <location>
        <begin position="24"/>
        <end position="94"/>
    </location>
</feature>
<dbReference type="Pfam" id="PF13185">
    <property type="entry name" value="GAF_2"/>
    <property type="match status" value="2"/>
</dbReference>
<comment type="caution">
    <text evidence="8">The sequence shown here is derived from an EMBL/GenBank/DDBJ whole genome shotgun (WGS) entry which is preliminary data.</text>
</comment>
<dbReference type="CDD" id="cd00130">
    <property type="entry name" value="PAS"/>
    <property type="match status" value="4"/>
</dbReference>
<dbReference type="Pfam" id="PF08447">
    <property type="entry name" value="PAS_3"/>
    <property type="match status" value="2"/>
</dbReference>
<dbReference type="InterPro" id="IPR001610">
    <property type="entry name" value="PAC"/>
</dbReference>
<evidence type="ECO:0000313" key="9">
    <source>
        <dbReference type="Proteomes" id="UP000281564"/>
    </source>
</evidence>
<sequence>QIDGDVYMHTTARDVSKQKQREVELKQREALLESVSELICLVDKDGIIKYDSSRVTEILGYGSDERLGDSGFEYVHPDDRSRIKREFHETVTESGTTELYEYRAKTKDSGWVWVESSARNLTDDPDVNGIIVSIRDITKRKEQQRRRETLIDNLPGIAYRCRNEKGWPMDTVEGNCKELTGYGQSIFESNEMLWGREIIHPNDRDKVWETAQEGIQQNNTFQITYRTVTSDGDQRWMWERGKRVLPVSESDPIIEGFITDVTEREQLKRKQQQIINRVTDGIIELDADWQFEFLSGQGGELAYISEDDVLGQTFWKVFDNIQGTTFEKQYREVMETREMVSFVDYYQGLDSWFDVQAYPNDHGGIDIYFRDVTERKERERAQQRAEKQYQTLLDLAPLPIIVVDSTTGELIEANEAVGKLLGYQADEIVGHSKEILRPEGQAEAYDETFRRAVQEEGTLRTLPDGSPYQIMTKDGERISVEVSVRTVTLDGKDVAYGILRDITDERQYQRRLAALNDVTRELFDAETQRDVKQQAVETLADLLDVPTVSFYSFEEKKWKLLPEVSKTAAESSEPPVLDPGSGVEWQAIKQAQTVVVDDVEAGEIASDFERNMRSKVAIPVADHGVLVAGDPQPDVFSGWTVSLAETLSATVATALERAEREQHLKTQRKELQEVESVNERIRGITRDIVQTETRADLEQSVCERLVASNLIDFAWIGRVDLETDVVTPQAQAGLGGTYLSDVSLSMDGETDPEPSVAALQSRGACYYSNTAADIQRGGWRTVAVEQGFQSVLSIPIKHEDALYGVLNVYTQTNSGYRDTFQSVLSELCDLIADTIYSMEQTALLQSEQAVELEFEIRDP</sequence>
<evidence type="ECO:0000256" key="1">
    <source>
        <dbReference type="ARBA" id="ARBA00000085"/>
    </source>
</evidence>
<evidence type="ECO:0000256" key="5">
    <source>
        <dbReference type="ARBA" id="ARBA00022777"/>
    </source>
</evidence>
<protein>
    <recommendedName>
        <fullName evidence="2">histidine kinase</fullName>
        <ecNumber evidence="2">2.7.13.3</ecNumber>
    </recommendedName>
</protein>
<keyword evidence="9" id="KW-1185">Reference proteome</keyword>
<dbReference type="GO" id="GO:0004673">
    <property type="term" value="F:protein histidine kinase activity"/>
    <property type="evidence" value="ECO:0007669"/>
    <property type="project" value="UniProtKB-EC"/>
</dbReference>
<dbReference type="EC" id="2.7.13.3" evidence="2"/>
<keyword evidence="5" id="KW-0418">Kinase</keyword>
<dbReference type="InterPro" id="IPR035965">
    <property type="entry name" value="PAS-like_dom_sf"/>
</dbReference>
<evidence type="ECO:0000313" key="8">
    <source>
        <dbReference type="EMBL" id="RJX47352.1"/>
    </source>
</evidence>
<dbReference type="AlphaFoldDB" id="A0A3A6PWW9"/>
<dbReference type="InterPro" id="IPR000014">
    <property type="entry name" value="PAS"/>
</dbReference>
<organism evidence="8 9">
    <name type="scientific">Halonotius pteroides</name>
    <dbReference type="NCBI Taxonomy" id="268735"/>
    <lineage>
        <taxon>Archaea</taxon>
        <taxon>Methanobacteriati</taxon>
        <taxon>Methanobacteriota</taxon>
        <taxon>Stenosarchaea group</taxon>
        <taxon>Halobacteria</taxon>
        <taxon>Halobacteriales</taxon>
        <taxon>Haloferacaceae</taxon>
        <taxon>Halonotius</taxon>
    </lineage>
</organism>
<dbReference type="PROSITE" id="PS50112">
    <property type="entry name" value="PAS"/>
    <property type="match status" value="2"/>
</dbReference>
<accession>A0A3A6PWW9</accession>
<evidence type="ECO:0000256" key="2">
    <source>
        <dbReference type="ARBA" id="ARBA00012438"/>
    </source>
</evidence>
<dbReference type="SUPFAM" id="SSF55781">
    <property type="entry name" value="GAF domain-like"/>
    <property type="match status" value="2"/>
</dbReference>
<evidence type="ECO:0000259" key="6">
    <source>
        <dbReference type="PROSITE" id="PS50112"/>
    </source>
</evidence>
<dbReference type="Gene3D" id="3.30.450.20">
    <property type="entry name" value="PAS domain"/>
    <property type="match status" value="4"/>
</dbReference>
<comment type="catalytic activity">
    <reaction evidence="1">
        <text>ATP + protein L-histidine = ADP + protein N-phospho-L-histidine.</text>
        <dbReference type="EC" id="2.7.13.3"/>
    </reaction>
</comment>
<dbReference type="InterPro" id="IPR052162">
    <property type="entry name" value="Sensor_kinase/Photoreceptor"/>
</dbReference>
<name>A0A3A6PWW9_9EURY</name>
<dbReference type="SUPFAM" id="SSF55785">
    <property type="entry name" value="PYP-like sensor domain (PAS domain)"/>
    <property type="match status" value="4"/>
</dbReference>